<evidence type="ECO:0000313" key="2">
    <source>
        <dbReference type="Proteomes" id="UP000614721"/>
    </source>
</evidence>
<organism evidence="1 2">
    <name type="scientific">Proteus alimentorum</name>
    <dbReference type="NCBI Taxonomy" id="1973495"/>
    <lineage>
        <taxon>Bacteria</taxon>
        <taxon>Pseudomonadati</taxon>
        <taxon>Pseudomonadota</taxon>
        <taxon>Gammaproteobacteria</taxon>
        <taxon>Enterobacterales</taxon>
        <taxon>Morganellaceae</taxon>
        <taxon>Proteus</taxon>
    </lineage>
</organism>
<evidence type="ECO:0000313" key="1">
    <source>
        <dbReference type="EMBL" id="MBG2881252.1"/>
    </source>
</evidence>
<protein>
    <submittedName>
        <fullName evidence="1">Uncharacterized protein</fullName>
    </submittedName>
</protein>
<proteinExistence type="predicted"/>
<gene>
    <name evidence="1" type="ORF">I4902_18585</name>
</gene>
<sequence length="138" mass="16161">MNEYTTTAVWVAESISEKEIKNLFIINNNEIKLKMDFKIDDSSDFFDDEHLIILSTEELDYTGKKIDEIGNNELVSDFWPQVEKKLRKMKIDKINFVLAVPDFNYRGKIKSVDKIIFVGNFKYKETTGDVLKYFTKGL</sequence>
<keyword evidence="2" id="KW-1185">Reference proteome</keyword>
<name>A0ABS0J0W5_9GAMM</name>
<dbReference type="Proteomes" id="UP000614721">
    <property type="component" value="Unassembled WGS sequence"/>
</dbReference>
<dbReference type="EMBL" id="JADSJP010000068">
    <property type="protein sequence ID" value="MBG2881252.1"/>
    <property type="molecule type" value="Genomic_DNA"/>
</dbReference>
<dbReference type="RefSeq" id="WP_196568834.1">
    <property type="nucleotide sequence ID" value="NZ_JADRYY010000056.1"/>
</dbReference>
<accession>A0ABS0J0W5</accession>
<comment type="caution">
    <text evidence="1">The sequence shown here is derived from an EMBL/GenBank/DDBJ whole genome shotgun (WGS) entry which is preliminary data.</text>
</comment>
<reference evidence="1 2" key="1">
    <citation type="submission" date="2020-11" db="EMBL/GenBank/DDBJ databases">
        <title>Enhanced detection system for hospital associated transmission using whole genome sequencing surveillance.</title>
        <authorList>
            <person name="Harrison L.H."/>
            <person name="Van Tyne D."/>
            <person name="Marsh J.W."/>
            <person name="Griffith M.P."/>
            <person name="Snyder D.J."/>
            <person name="Cooper V.S."/>
            <person name="Mustapha M."/>
        </authorList>
    </citation>
    <scope>NUCLEOTIDE SEQUENCE [LARGE SCALE GENOMIC DNA]</scope>
    <source>
        <strain evidence="1 2">PR00075</strain>
    </source>
</reference>